<dbReference type="EMBL" id="QXFX01000265">
    <property type="protein sequence ID" value="KAE9122951.1"/>
    <property type="molecule type" value="Genomic_DNA"/>
</dbReference>
<evidence type="ECO:0000313" key="11">
    <source>
        <dbReference type="EMBL" id="KAE9257068.1"/>
    </source>
</evidence>
<evidence type="ECO:0000313" key="10">
    <source>
        <dbReference type="EMBL" id="KAE9254619.1"/>
    </source>
</evidence>
<dbReference type="EMBL" id="QXGE01000023">
    <property type="protein sequence ID" value="KAE9329210.1"/>
    <property type="molecule type" value="Genomic_DNA"/>
</dbReference>
<dbReference type="EMBL" id="QXFW01000017">
    <property type="protein sequence ID" value="KAE9030218.1"/>
    <property type="molecule type" value="Genomic_DNA"/>
</dbReference>
<gene>
    <name evidence="12" type="ORF">PF001_g1037</name>
    <name evidence="11" type="ORF">PF002_g1376</name>
    <name evidence="10" type="ORF">PF004_g957</name>
    <name evidence="9" type="ORF">PF005_g1112</name>
    <name evidence="8" type="ORF">PF006_g1001</name>
    <name evidence="7" type="ORF">PF007_g1078</name>
    <name evidence="4" type="ORF">PF009_g1220</name>
    <name evidence="6" type="ORF">PF010_g6571</name>
    <name evidence="5" type="ORF">PF011_g708</name>
</gene>
<evidence type="ECO:0000313" key="6">
    <source>
        <dbReference type="EMBL" id="KAE9122951.1"/>
    </source>
</evidence>
<dbReference type="Proteomes" id="UP000433483">
    <property type="component" value="Unassembled WGS sequence"/>
</dbReference>
<dbReference type="Proteomes" id="UP000460718">
    <property type="component" value="Unassembled WGS sequence"/>
</dbReference>
<dbReference type="PANTHER" id="PTHR23161">
    <property type="entry name" value="PROTEIN CIP2A"/>
    <property type="match status" value="1"/>
</dbReference>
<evidence type="ECO:0000313" key="16">
    <source>
        <dbReference type="Proteomes" id="UP000440367"/>
    </source>
</evidence>
<dbReference type="EMBL" id="QXFZ01000024">
    <property type="protein sequence ID" value="KAE9139329.1"/>
    <property type="molecule type" value="Genomic_DNA"/>
</dbReference>
<dbReference type="OrthoDB" id="73401at2759"/>
<dbReference type="Proteomes" id="UP000488956">
    <property type="component" value="Unassembled WGS sequence"/>
</dbReference>
<accession>A0A6A3FXP1</accession>
<organism evidence="4 13">
    <name type="scientific">Phytophthora fragariae</name>
    <dbReference type="NCBI Taxonomy" id="53985"/>
    <lineage>
        <taxon>Eukaryota</taxon>
        <taxon>Sar</taxon>
        <taxon>Stramenopiles</taxon>
        <taxon>Oomycota</taxon>
        <taxon>Peronosporomycetes</taxon>
        <taxon>Peronosporales</taxon>
        <taxon>Peronosporaceae</taxon>
        <taxon>Phytophthora</taxon>
    </lineage>
</organism>
<dbReference type="EMBL" id="QXGF01000027">
    <property type="protein sequence ID" value="KAE8949241.1"/>
    <property type="molecule type" value="Genomic_DNA"/>
</dbReference>
<evidence type="ECO:0000313" key="12">
    <source>
        <dbReference type="EMBL" id="KAE9329210.1"/>
    </source>
</evidence>
<dbReference type="Proteomes" id="UP000429523">
    <property type="component" value="Unassembled WGS sequence"/>
</dbReference>
<evidence type="ECO:0000313" key="17">
    <source>
        <dbReference type="Proteomes" id="UP000440732"/>
    </source>
</evidence>
<dbReference type="Proteomes" id="UP000441208">
    <property type="component" value="Unassembled WGS sequence"/>
</dbReference>
<dbReference type="EMBL" id="QXGB01000025">
    <property type="protein sequence ID" value="KAE9236371.1"/>
    <property type="molecule type" value="Genomic_DNA"/>
</dbReference>
<evidence type="ECO:0000256" key="1">
    <source>
        <dbReference type="SAM" id="Coils"/>
    </source>
</evidence>
<feature type="domain" description="CIP2A N-terminal" evidence="3">
    <location>
        <begin position="177"/>
        <end position="355"/>
    </location>
</feature>
<evidence type="ECO:0000313" key="4">
    <source>
        <dbReference type="EMBL" id="KAE8949241.1"/>
    </source>
</evidence>
<dbReference type="InterPro" id="IPR042510">
    <property type="entry name" value="CIP2A"/>
</dbReference>
<protein>
    <recommendedName>
        <fullName evidence="3">CIP2A N-terminal domain-containing protein</fullName>
    </recommendedName>
</protein>
<evidence type="ECO:0000313" key="14">
    <source>
        <dbReference type="Proteomes" id="UP000433483"/>
    </source>
</evidence>
<feature type="coiled-coil region" evidence="1">
    <location>
        <begin position="598"/>
        <end position="632"/>
    </location>
</feature>
<sequence length="959" mass="106886">MDDSDADATFTSFASSISGAYNRRATVEKRNKKPGRSALVVAVDAYLAAPSAATASDLYKSARKLSAHNEFFAANHTTLCLQLLDTLAEHLLAVVAPSKTQEGHGEDEDVEATQYSQPTQTQQTPEDSLQLLELCYLFARKTAIGYPSHALCKLLQWLVESVSVAALRNGCENDTGLKLQLLVLAELIKISAGVRIYAKEMKKIKDFYRSLTILLNSTEDAELLVFSMAILARLVLSESMGSKLFSEKNVDQAFALVFSVLDGSWHDSAGESMSDATTILDRRSLLQLVSIDLLCDLGDSQEILELLEKFPKIAPTIDNSFMTINLNGDAEQILVAAHFLSSIVQLSHQFRKMLIKGLSDQDVLYRVLQATLHPSKLAATTTTQLILKVIGDDIRSLRSLFDSSTNAERLSPVVAGMIRCITDATTVAQGAEDNEALSNSDEYLHSVEVCHLLAKLSELPAIRSVCVETTSLNQSATLIQVESALISSVEPQDLIRFHPQLSIHLVSLLSSLMSDENMTDKNKRTLSQFLQTPEVATVLGAALFNRNDKDIVVETLLLLTQSLFASGNKRFHAFGLAEGIVGFSQRVGDANDGLQSTIASLQANAEVSAKTVEKVQAEMQQMVHLHDQLKAQQDQALKDIGAKFSEQIRQKDDAVQKMRDAYEVKLREVTMQCESMGQHMNKKISALQQRESLLQESRAKRGMLEDENSELKRKVQVLEIRIEEIAQTHSIAMEEMKLREKELEELREEIATISGDYTAQREELEAAHDETRRLEDELNEQKLSNENTYKELVLLSKAHKALADEKKSIESEIDTVRDEMANLESLNISIQSRLQEKKELADQLERKMARLDDAATVSRNALEDEREKRRAVSRDLDDLRKAHRKLESDMAMIEIQAAEHRLVVESKDEHIHKCEEEIRHLTNEVGKQAKLQALIHQLSSGVDNNVNISDAPSFLGRDK</sequence>
<keyword evidence="14" id="KW-1185">Reference proteome</keyword>
<name>A0A6A3FXP1_9STRA</name>
<evidence type="ECO:0000313" key="20">
    <source>
        <dbReference type="Proteomes" id="UP000476176"/>
    </source>
</evidence>
<dbReference type="Pfam" id="PF21044">
    <property type="entry name" value="CIP2A_N"/>
    <property type="match status" value="1"/>
</dbReference>
<evidence type="ECO:0000259" key="3">
    <source>
        <dbReference type="Pfam" id="PF21044"/>
    </source>
</evidence>
<dbReference type="EMBL" id="QXGC01000021">
    <property type="protein sequence ID" value="KAE9254619.1"/>
    <property type="molecule type" value="Genomic_DNA"/>
</dbReference>
<evidence type="ECO:0000313" key="19">
    <source>
        <dbReference type="Proteomes" id="UP000460718"/>
    </source>
</evidence>
<dbReference type="InterPro" id="IPR048701">
    <property type="entry name" value="CIP2A_N"/>
</dbReference>
<dbReference type="EMBL" id="QXGD01000032">
    <property type="protein sequence ID" value="KAE9257068.1"/>
    <property type="molecule type" value="Genomic_DNA"/>
</dbReference>
<dbReference type="Proteomes" id="UP000476176">
    <property type="component" value="Unassembled WGS sequence"/>
</dbReference>
<evidence type="ECO:0000313" key="13">
    <source>
        <dbReference type="Proteomes" id="UP000429523"/>
    </source>
</evidence>
<feature type="region of interest" description="Disordered" evidence="2">
    <location>
        <begin position="98"/>
        <end position="124"/>
    </location>
</feature>
<dbReference type="Proteomes" id="UP000440732">
    <property type="component" value="Unassembled WGS sequence"/>
</dbReference>
<dbReference type="PANTHER" id="PTHR23161:SF2">
    <property type="entry name" value="PROTEIN CIP2A"/>
    <property type="match status" value="1"/>
</dbReference>
<evidence type="ECO:0000313" key="15">
    <source>
        <dbReference type="Proteomes" id="UP000437068"/>
    </source>
</evidence>
<comment type="caution">
    <text evidence="4">The sequence shown here is derived from an EMBL/GenBank/DDBJ whole genome shotgun (WGS) entry which is preliminary data.</text>
</comment>
<dbReference type="Proteomes" id="UP000437068">
    <property type="component" value="Unassembled WGS sequence"/>
</dbReference>
<feature type="compositionally biased region" description="Low complexity" evidence="2">
    <location>
        <begin position="113"/>
        <end position="124"/>
    </location>
</feature>
<evidence type="ECO:0000313" key="21">
    <source>
        <dbReference type="Proteomes" id="UP000488956"/>
    </source>
</evidence>
<evidence type="ECO:0000313" key="5">
    <source>
        <dbReference type="EMBL" id="KAE9030218.1"/>
    </source>
</evidence>
<evidence type="ECO:0000313" key="9">
    <source>
        <dbReference type="EMBL" id="KAE9236371.1"/>
    </source>
</evidence>
<reference evidence="13 14" key="1">
    <citation type="submission" date="2018-08" db="EMBL/GenBank/DDBJ databases">
        <title>Genomic investigation of the strawberry pathogen Phytophthora fragariae indicates pathogenicity is determined by transcriptional variation in three key races.</title>
        <authorList>
            <person name="Adams T.M."/>
            <person name="Armitage A.D."/>
            <person name="Sobczyk M.K."/>
            <person name="Bates H.J."/>
            <person name="Dunwell J.M."/>
            <person name="Nellist C.F."/>
            <person name="Harrison R.J."/>
        </authorList>
    </citation>
    <scope>NUCLEOTIDE SEQUENCE [LARGE SCALE GENOMIC DNA]</scope>
    <source>
        <strain evidence="12 15">A4</strain>
        <strain evidence="11 16">BC-1</strain>
        <strain evidence="10 20">BC-23</strain>
        <strain evidence="9 14">NOV-27</strain>
        <strain evidence="8 17">NOV-5</strain>
        <strain evidence="7 18">NOV-71</strain>
        <strain evidence="4 13">NOV-9</strain>
        <strain evidence="6 21">ONT-3</strain>
        <strain evidence="5 19">SCRP245</strain>
    </source>
</reference>
<evidence type="ECO:0000313" key="7">
    <source>
        <dbReference type="EMBL" id="KAE9139329.1"/>
    </source>
</evidence>
<evidence type="ECO:0000313" key="8">
    <source>
        <dbReference type="EMBL" id="KAE9155043.1"/>
    </source>
</evidence>
<proteinExistence type="predicted"/>
<dbReference type="EMBL" id="QXGA01000023">
    <property type="protein sequence ID" value="KAE9155043.1"/>
    <property type="molecule type" value="Genomic_DNA"/>
</dbReference>
<keyword evidence="1" id="KW-0175">Coiled coil</keyword>
<dbReference type="AlphaFoldDB" id="A0A6A3FXP1"/>
<dbReference type="Proteomes" id="UP000440367">
    <property type="component" value="Unassembled WGS sequence"/>
</dbReference>
<feature type="coiled-coil region" evidence="1">
    <location>
        <begin position="694"/>
        <end position="924"/>
    </location>
</feature>
<evidence type="ECO:0000313" key="18">
    <source>
        <dbReference type="Proteomes" id="UP000441208"/>
    </source>
</evidence>
<evidence type="ECO:0000256" key="2">
    <source>
        <dbReference type="SAM" id="MobiDB-lite"/>
    </source>
</evidence>